<proteinExistence type="inferred from homology"/>
<comment type="catalytic activity">
    <reaction evidence="14">
        <text>phosphoenolpyruvate + UDP-N-acetyl-alpha-D-glucosamine = UDP-N-acetyl-3-O-(1-carboxyvinyl)-alpha-D-glucosamine + phosphate</text>
        <dbReference type="Rhea" id="RHEA:18681"/>
        <dbReference type="ChEBI" id="CHEBI:43474"/>
        <dbReference type="ChEBI" id="CHEBI:57705"/>
        <dbReference type="ChEBI" id="CHEBI:58702"/>
        <dbReference type="ChEBI" id="CHEBI:68483"/>
        <dbReference type="EC" id="2.5.1.7"/>
    </reaction>
</comment>
<dbReference type="EMBL" id="JAWONS010000228">
    <property type="protein sequence ID" value="MDW2798793.1"/>
    <property type="molecule type" value="Genomic_DNA"/>
</dbReference>
<keyword evidence="7" id="KW-0573">Peptidoglycan synthesis</keyword>
<gene>
    <name evidence="16" type="ORF">RZO55_14535</name>
</gene>
<evidence type="ECO:0000313" key="16">
    <source>
        <dbReference type="EMBL" id="MDW2798793.1"/>
    </source>
</evidence>
<keyword evidence="8" id="KW-0131">Cell cycle</keyword>
<dbReference type="Pfam" id="PF00275">
    <property type="entry name" value="EPSP_synthase"/>
    <property type="match status" value="1"/>
</dbReference>
<comment type="pathway">
    <text evidence="2">Cell wall biogenesis; peptidoglycan biosynthesis.</text>
</comment>
<evidence type="ECO:0000256" key="7">
    <source>
        <dbReference type="ARBA" id="ARBA00022984"/>
    </source>
</evidence>
<comment type="caution">
    <text evidence="16">The sequence shown here is derived from an EMBL/GenBank/DDBJ whole genome shotgun (WGS) entry which is preliminary data.</text>
</comment>
<evidence type="ECO:0000256" key="5">
    <source>
        <dbReference type="ARBA" id="ARBA00022679"/>
    </source>
</evidence>
<evidence type="ECO:0000256" key="13">
    <source>
        <dbReference type="ARBA" id="ARBA00042842"/>
    </source>
</evidence>
<evidence type="ECO:0000313" key="17">
    <source>
        <dbReference type="Proteomes" id="UP001276854"/>
    </source>
</evidence>
<accession>A0ABU4GPG1</accession>
<feature type="domain" description="Enolpyruvate transferase" evidence="15">
    <location>
        <begin position="7"/>
        <end position="51"/>
    </location>
</feature>
<comment type="similarity">
    <text evidence="10">Belongs to the EPSP synthase family. MurA subfamily.</text>
</comment>
<dbReference type="InterPro" id="IPR013792">
    <property type="entry name" value="RNA3'P_cycl/enolpyr_Trfase_a/b"/>
</dbReference>
<evidence type="ECO:0000256" key="12">
    <source>
        <dbReference type="ARBA" id="ARBA00039754"/>
    </source>
</evidence>
<dbReference type="Gene3D" id="3.65.10.10">
    <property type="entry name" value="Enolpyruvate transferase domain"/>
    <property type="match status" value="2"/>
</dbReference>
<reference evidence="16 17" key="1">
    <citation type="submission" date="2023-10" db="EMBL/GenBank/DDBJ databases">
        <title>A novel Glycoside Hydrolase 43-Like Enzyme from Clostrdium boliviensis is an Endo-xylanase, and a Candidate for Xylooligosaccharides Production from Different Xylan Substrates.</title>
        <authorList>
            <person name="Alvarez M.T."/>
            <person name="Rocabado-Villegas L.R."/>
            <person name="Salas-Veizaga D.M."/>
            <person name="Linares-Pasten J.A."/>
            <person name="Gudmundsdottir E.E."/>
            <person name="Hreggvidsson G.O."/>
            <person name="Adlercreutz P."/>
            <person name="Nordberg Karlsson E."/>
        </authorList>
    </citation>
    <scope>NUCLEOTIDE SEQUENCE [LARGE SCALE GENOMIC DNA]</scope>
    <source>
        <strain evidence="16 17">E-1</strain>
    </source>
</reference>
<keyword evidence="4" id="KW-0132">Cell division</keyword>
<evidence type="ECO:0000256" key="3">
    <source>
        <dbReference type="ARBA" id="ARBA00022490"/>
    </source>
</evidence>
<evidence type="ECO:0000256" key="4">
    <source>
        <dbReference type="ARBA" id="ARBA00022618"/>
    </source>
</evidence>
<dbReference type="EC" id="2.5.1.7" evidence="11"/>
<dbReference type="PANTHER" id="PTHR43783:SF2">
    <property type="entry name" value="UDP-N-ACETYLGLUCOSAMINE 1-CARBOXYVINYLTRANSFERASE 2"/>
    <property type="match status" value="1"/>
</dbReference>
<dbReference type="InterPro" id="IPR001986">
    <property type="entry name" value="Enolpyruvate_Tfrase_dom"/>
</dbReference>
<evidence type="ECO:0000256" key="8">
    <source>
        <dbReference type="ARBA" id="ARBA00023306"/>
    </source>
</evidence>
<organism evidence="16 17">
    <name type="scientific">Clostridium boliviensis</name>
    <dbReference type="NCBI Taxonomy" id="318465"/>
    <lineage>
        <taxon>Bacteria</taxon>
        <taxon>Bacillati</taxon>
        <taxon>Bacillota</taxon>
        <taxon>Clostridia</taxon>
        <taxon>Eubacteriales</taxon>
        <taxon>Clostridiaceae</taxon>
        <taxon>Clostridium</taxon>
    </lineage>
</organism>
<feature type="non-terminal residue" evidence="16">
    <location>
        <position position="51"/>
    </location>
</feature>
<dbReference type="PANTHER" id="PTHR43783">
    <property type="entry name" value="UDP-N-ACETYLGLUCOSAMINE 1-CARBOXYVINYLTRANSFERASE"/>
    <property type="match status" value="1"/>
</dbReference>
<evidence type="ECO:0000256" key="1">
    <source>
        <dbReference type="ARBA" id="ARBA00004496"/>
    </source>
</evidence>
<evidence type="ECO:0000256" key="6">
    <source>
        <dbReference type="ARBA" id="ARBA00022960"/>
    </source>
</evidence>
<sequence length="51" mass="5283">MDTLRIRGGRPLVGSIPIAGAKNSVLALLPATLLAEASCTIENVPAIRDVK</sequence>
<evidence type="ECO:0000256" key="14">
    <source>
        <dbReference type="ARBA" id="ARBA00047527"/>
    </source>
</evidence>
<evidence type="ECO:0000259" key="15">
    <source>
        <dbReference type="Pfam" id="PF00275"/>
    </source>
</evidence>
<dbReference type="SUPFAM" id="SSF55205">
    <property type="entry name" value="EPT/RTPC-like"/>
    <property type="match status" value="1"/>
</dbReference>
<protein>
    <recommendedName>
        <fullName evidence="12">UDP-N-acetylglucosamine 1-carboxyvinyltransferase</fullName>
        <ecNumber evidence="11">2.5.1.7</ecNumber>
    </recommendedName>
    <alternativeName>
        <fullName evidence="13">UDP-N-acetylglucosamine enolpyruvyl transferase</fullName>
    </alternativeName>
</protein>
<dbReference type="InterPro" id="IPR050068">
    <property type="entry name" value="MurA_subfamily"/>
</dbReference>
<dbReference type="InterPro" id="IPR036968">
    <property type="entry name" value="Enolpyruvate_Tfrase_sf"/>
</dbReference>
<evidence type="ECO:0000256" key="9">
    <source>
        <dbReference type="ARBA" id="ARBA00023316"/>
    </source>
</evidence>
<comment type="subcellular location">
    <subcellularLocation>
        <location evidence="1">Cytoplasm</location>
    </subcellularLocation>
</comment>
<keyword evidence="3" id="KW-0963">Cytoplasm</keyword>
<keyword evidence="6" id="KW-0133">Cell shape</keyword>
<keyword evidence="5" id="KW-0808">Transferase</keyword>
<evidence type="ECO:0000256" key="2">
    <source>
        <dbReference type="ARBA" id="ARBA00004752"/>
    </source>
</evidence>
<dbReference type="Proteomes" id="UP001276854">
    <property type="component" value="Unassembled WGS sequence"/>
</dbReference>
<keyword evidence="17" id="KW-1185">Reference proteome</keyword>
<evidence type="ECO:0000256" key="10">
    <source>
        <dbReference type="ARBA" id="ARBA00038367"/>
    </source>
</evidence>
<name>A0ABU4GPG1_9CLOT</name>
<evidence type="ECO:0000256" key="11">
    <source>
        <dbReference type="ARBA" id="ARBA00039108"/>
    </source>
</evidence>
<keyword evidence="9" id="KW-0961">Cell wall biogenesis/degradation</keyword>